<accession>A0A2P2K939</accession>
<protein>
    <submittedName>
        <fullName evidence="1">Uncharacterized protein LOC107606497</fullName>
    </submittedName>
</protein>
<dbReference type="EMBL" id="GGEC01021713">
    <property type="protein sequence ID" value="MBX02197.1"/>
    <property type="molecule type" value="Transcribed_RNA"/>
</dbReference>
<proteinExistence type="predicted"/>
<organism evidence="1">
    <name type="scientific">Rhizophora mucronata</name>
    <name type="common">Asiatic mangrove</name>
    <dbReference type="NCBI Taxonomy" id="61149"/>
    <lineage>
        <taxon>Eukaryota</taxon>
        <taxon>Viridiplantae</taxon>
        <taxon>Streptophyta</taxon>
        <taxon>Embryophyta</taxon>
        <taxon>Tracheophyta</taxon>
        <taxon>Spermatophyta</taxon>
        <taxon>Magnoliopsida</taxon>
        <taxon>eudicotyledons</taxon>
        <taxon>Gunneridae</taxon>
        <taxon>Pentapetalae</taxon>
        <taxon>rosids</taxon>
        <taxon>fabids</taxon>
        <taxon>Malpighiales</taxon>
        <taxon>Rhizophoraceae</taxon>
        <taxon>Rhizophora</taxon>
    </lineage>
</organism>
<evidence type="ECO:0000313" key="1">
    <source>
        <dbReference type="EMBL" id="MBX02197.1"/>
    </source>
</evidence>
<sequence length="22" mass="2535">MLTYVKLLRRVELFGNAALNGR</sequence>
<dbReference type="AlphaFoldDB" id="A0A2P2K939"/>
<reference evidence="1" key="1">
    <citation type="submission" date="2018-02" db="EMBL/GenBank/DDBJ databases">
        <title>Rhizophora mucronata_Transcriptome.</title>
        <authorList>
            <person name="Meera S.P."/>
            <person name="Sreeshan A."/>
            <person name="Augustine A."/>
        </authorList>
    </citation>
    <scope>NUCLEOTIDE SEQUENCE</scope>
    <source>
        <tissue evidence="1">Leaf</tissue>
    </source>
</reference>
<name>A0A2P2K939_RHIMU</name>